<comment type="caution">
    <text evidence="2">The sequence shown here is derived from an EMBL/GenBank/DDBJ whole genome shotgun (WGS) entry which is preliminary data.</text>
</comment>
<evidence type="ECO:0000313" key="2">
    <source>
        <dbReference type="EMBL" id="MBB2157044.1"/>
    </source>
</evidence>
<sequence>MQIDNSWISSEIASLRDAADEARKYAAVAPRAGSRYDSPMEDADVRRLEDRIDAVNREGQLRLDASMARMDGKIDAALARIDGKFDRMMASMQHMDQSMSEISSRVTGMRSIIFGTAIASVLAIVGAIFAGQALWASGFSSGQTDRPSISAPAK</sequence>
<dbReference type="EMBL" id="JABEQG010000022">
    <property type="protein sequence ID" value="MBB2157044.1"/>
    <property type="molecule type" value="Genomic_DNA"/>
</dbReference>
<keyword evidence="1" id="KW-1133">Transmembrane helix</keyword>
<gene>
    <name evidence="2" type="ORF">HLH33_12105</name>
</gene>
<accession>A0A7W4I6A3</accession>
<organism evidence="2 3">
    <name type="scientific">Gluconacetobacter diazotrophicus</name>
    <name type="common">Acetobacter diazotrophicus</name>
    <dbReference type="NCBI Taxonomy" id="33996"/>
    <lineage>
        <taxon>Bacteria</taxon>
        <taxon>Pseudomonadati</taxon>
        <taxon>Pseudomonadota</taxon>
        <taxon>Alphaproteobacteria</taxon>
        <taxon>Acetobacterales</taxon>
        <taxon>Acetobacteraceae</taxon>
        <taxon>Gluconacetobacter</taxon>
    </lineage>
</organism>
<dbReference type="RefSeq" id="WP_183116021.1">
    <property type="nucleotide sequence ID" value="NZ_JABEQG010000022.1"/>
</dbReference>
<reference evidence="2 3" key="1">
    <citation type="submission" date="2020-04" db="EMBL/GenBank/DDBJ databases">
        <title>Description of novel Gluconacetobacter.</title>
        <authorList>
            <person name="Sombolestani A."/>
        </authorList>
    </citation>
    <scope>NUCLEOTIDE SEQUENCE [LARGE SCALE GENOMIC DNA]</scope>
    <source>
        <strain evidence="2 3">LMG 7603</strain>
    </source>
</reference>
<feature type="transmembrane region" description="Helical" evidence="1">
    <location>
        <begin position="112"/>
        <end position="135"/>
    </location>
</feature>
<proteinExistence type="predicted"/>
<keyword evidence="1" id="KW-0472">Membrane</keyword>
<protein>
    <submittedName>
        <fullName evidence="2">Uncharacterized protein</fullName>
    </submittedName>
</protein>
<name>A0A7W4I6A3_GLUDI</name>
<keyword evidence="1" id="KW-0812">Transmembrane</keyword>
<dbReference type="Proteomes" id="UP000550787">
    <property type="component" value="Unassembled WGS sequence"/>
</dbReference>
<evidence type="ECO:0000313" key="3">
    <source>
        <dbReference type="Proteomes" id="UP000550787"/>
    </source>
</evidence>
<evidence type="ECO:0000256" key="1">
    <source>
        <dbReference type="SAM" id="Phobius"/>
    </source>
</evidence>
<dbReference type="AlphaFoldDB" id="A0A7W4I6A3"/>